<dbReference type="Proteomes" id="UP000002029">
    <property type="component" value="Chromosome"/>
</dbReference>
<evidence type="ECO:0000313" key="2">
    <source>
        <dbReference type="Proteomes" id="UP000002029"/>
    </source>
</evidence>
<dbReference type="EMBL" id="CP001814">
    <property type="protein sequence ID" value="ACZ89352.1"/>
    <property type="molecule type" value="Genomic_DNA"/>
</dbReference>
<organism evidence="1 2">
    <name type="scientific">Streptosporangium roseum (strain ATCC 12428 / DSM 43021 / JCM 3005 / KCTC 9067 / NCIMB 10171 / NRRL 2505 / NI 9100)</name>
    <dbReference type="NCBI Taxonomy" id="479432"/>
    <lineage>
        <taxon>Bacteria</taxon>
        <taxon>Bacillati</taxon>
        <taxon>Actinomycetota</taxon>
        <taxon>Actinomycetes</taxon>
        <taxon>Streptosporangiales</taxon>
        <taxon>Streptosporangiaceae</taxon>
        <taxon>Streptosporangium</taxon>
    </lineage>
</organism>
<dbReference type="HOGENOM" id="CLU_148075_0_0_11"/>
<reference evidence="1 2" key="1">
    <citation type="journal article" date="2010" name="Stand. Genomic Sci.">
        <title>Complete genome sequence of Streptosporangium roseum type strain (NI 9100).</title>
        <authorList>
            <person name="Nolan M."/>
            <person name="Sikorski J."/>
            <person name="Jando M."/>
            <person name="Lucas S."/>
            <person name="Lapidus A."/>
            <person name="Glavina Del Rio T."/>
            <person name="Chen F."/>
            <person name="Tice H."/>
            <person name="Pitluck S."/>
            <person name="Cheng J.F."/>
            <person name="Chertkov O."/>
            <person name="Sims D."/>
            <person name="Meincke L."/>
            <person name="Brettin T."/>
            <person name="Han C."/>
            <person name="Detter J.C."/>
            <person name="Bruce D."/>
            <person name="Goodwin L."/>
            <person name="Land M."/>
            <person name="Hauser L."/>
            <person name="Chang Y.J."/>
            <person name="Jeffries C.D."/>
            <person name="Ivanova N."/>
            <person name="Mavromatis K."/>
            <person name="Mikhailova N."/>
            <person name="Chen A."/>
            <person name="Palaniappan K."/>
            <person name="Chain P."/>
            <person name="Rohde M."/>
            <person name="Goker M."/>
            <person name="Bristow J."/>
            <person name="Eisen J.A."/>
            <person name="Markowitz V."/>
            <person name="Hugenholtz P."/>
            <person name="Kyrpides N.C."/>
            <person name="Klenk H.P."/>
        </authorList>
    </citation>
    <scope>NUCLEOTIDE SEQUENCE [LARGE SCALE GENOMIC DNA]</scope>
    <source>
        <strain evidence="2">ATCC 12428 / DSM 43021 / JCM 3005 / NI 9100</strain>
    </source>
</reference>
<sequence length="147" mass="15483">MTESGSTPSLHEALATIAAAARAAYSGGSHLRVRSSGIVHEVATTRWFADERMPGPACMVGVSGWDPAAAHPDRGAGTCRRCLKLTHTEPADEQLELFGATEPDRACVEEGADVAVPDQSNPQRPGHSGPCRHGSMFRTSFLISSSV</sequence>
<protein>
    <submittedName>
        <fullName evidence="1">Uncharacterized protein</fullName>
    </submittedName>
</protein>
<name>D2B3R7_STRRD</name>
<accession>D2B3R7</accession>
<keyword evidence="2" id="KW-1185">Reference proteome</keyword>
<dbReference type="RefSeq" id="WP_012893086.1">
    <property type="nucleotide sequence ID" value="NC_013595.1"/>
</dbReference>
<gene>
    <name evidence="1" type="ordered locus">Sros_6640</name>
</gene>
<dbReference type="AlphaFoldDB" id="D2B3R7"/>
<dbReference type="KEGG" id="sro:Sros_6640"/>
<evidence type="ECO:0000313" key="1">
    <source>
        <dbReference type="EMBL" id="ACZ89352.1"/>
    </source>
</evidence>
<proteinExistence type="predicted"/>